<evidence type="ECO:0000256" key="5">
    <source>
        <dbReference type="ARBA" id="ARBA00022679"/>
    </source>
</evidence>
<evidence type="ECO:0000256" key="12">
    <source>
        <dbReference type="RuleBase" id="RU004466"/>
    </source>
</evidence>
<evidence type="ECO:0000256" key="3">
    <source>
        <dbReference type="ARBA" id="ARBA00012439"/>
    </source>
</evidence>
<dbReference type="GO" id="GO:0005737">
    <property type="term" value="C:cytoplasm"/>
    <property type="evidence" value="ECO:0007669"/>
    <property type="project" value="UniProtKB-ARBA"/>
</dbReference>
<comment type="similarity">
    <text evidence="2 12">Belongs to the FPP/GGPP synthase family.</text>
</comment>
<dbReference type="OrthoDB" id="9805316at2"/>
<dbReference type="PROSITE" id="PS00444">
    <property type="entry name" value="POLYPRENYL_SYNTHASE_2"/>
    <property type="match status" value="1"/>
</dbReference>
<keyword evidence="8" id="KW-0414">Isoprene biosynthesis</keyword>
<keyword evidence="5 12" id="KW-0808">Transferase</keyword>
<dbReference type="NCBIfam" id="NF045485">
    <property type="entry name" value="FPPsyn"/>
    <property type="match status" value="1"/>
</dbReference>
<comment type="caution">
    <text evidence="13">The sequence shown here is derived from an EMBL/GenBank/DDBJ whole genome shotgun (WGS) entry which is preliminary data.</text>
</comment>
<dbReference type="CDD" id="cd00685">
    <property type="entry name" value="Trans_IPPS_HT"/>
    <property type="match status" value="1"/>
</dbReference>
<name>E0E167_9FIRM</name>
<dbReference type="GO" id="GO:0046872">
    <property type="term" value="F:metal ion binding"/>
    <property type="evidence" value="ECO:0007669"/>
    <property type="project" value="UniProtKB-KW"/>
</dbReference>
<dbReference type="InterPro" id="IPR053378">
    <property type="entry name" value="Prenyl_diphosphate_synthase"/>
</dbReference>
<dbReference type="GO" id="GO:0016114">
    <property type="term" value="P:terpenoid biosynthetic process"/>
    <property type="evidence" value="ECO:0007669"/>
    <property type="project" value="UniProtKB-ARBA"/>
</dbReference>
<dbReference type="SFLD" id="SFLDS00005">
    <property type="entry name" value="Isoprenoid_Synthase_Type_I"/>
    <property type="match status" value="1"/>
</dbReference>
<dbReference type="InterPro" id="IPR000092">
    <property type="entry name" value="Polyprenyl_synt"/>
</dbReference>
<comment type="catalytic activity">
    <reaction evidence="11">
        <text>isopentenyl diphosphate + (2E)-geranyl diphosphate = (2E,6E)-farnesyl diphosphate + diphosphate</text>
        <dbReference type="Rhea" id="RHEA:19361"/>
        <dbReference type="ChEBI" id="CHEBI:33019"/>
        <dbReference type="ChEBI" id="CHEBI:58057"/>
        <dbReference type="ChEBI" id="CHEBI:128769"/>
        <dbReference type="ChEBI" id="CHEBI:175763"/>
        <dbReference type="EC" id="2.5.1.10"/>
    </reaction>
</comment>
<dbReference type="Gene3D" id="1.10.600.10">
    <property type="entry name" value="Farnesyl Diphosphate Synthase"/>
    <property type="match status" value="1"/>
</dbReference>
<dbReference type="PANTHER" id="PTHR43281">
    <property type="entry name" value="FARNESYL DIPHOSPHATE SYNTHASE"/>
    <property type="match status" value="1"/>
</dbReference>
<accession>E0E167</accession>
<evidence type="ECO:0000256" key="9">
    <source>
        <dbReference type="ARBA" id="ARBA00032380"/>
    </source>
</evidence>
<protein>
    <recommendedName>
        <fullName evidence="4">Farnesyl diphosphate synthase</fullName>
        <ecNumber evidence="3">2.5.1.10</ecNumber>
    </recommendedName>
    <alternativeName>
        <fullName evidence="10">(2E,6E)-farnesyl diphosphate synthase</fullName>
    </alternativeName>
    <alternativeName>
        <fullName evidence="9">Geranyltranstransferase</fullName>
    </alternativeName>
</protein>
<dbReference type="RefSeq" id="WP_007788039.1">
    <property type="nucleotide sequence ID" value="NZ_ADGQ01000004.1"/>
</dbReference>
<dbReference type="FunFam" id="1.10.600.10:FF:000001">
    <property type="entry name" value="Geranylgeranyl diphosphate synthase"/>
    <property type="match status" value="1"/>
</dbReference>
<evidence type="ECO:0000313" key="14">
    <source>
        <dbReference type="Proteomes" id="UP000003244"/>
    </source>
</evidence>
<dbReference type="Proteomes" id="UP000003244">
    <property type="component" value="Unassembled WGS sequence"/>
</dbReference>
<organism evidence="13 14">
    <name type="scientific">Peptostreptococcus stomatis DSM 17678</name>
    <dbReference type="NCBI Taxonomy" id="596315"/>
    <lineage>
        <taxon>Bacteria</taxon>
        <taxon>Bacillati</taxon>
        <taxon>Bacillota</taxon>
        <taxon>Clostridia</taxon>
        <taxon>Peptostreptococcales</taxon>
        <taxon>Peptostreptococcaceae</taxon>
        <taxon>Peptostreptococcus</taxon>
    </lineage>
</organism>
<evidence type="ECO:0000256" key="2">
    <source>
        <dbReference type="ARBA" id="ARBA00006706"/>
    </source>
</evidence>
<evidence type="ECO:0000256" key="10">
    <source>
        <dbReference type="ARBA" id="ARBA00032873"/>
    </source>
</evidence>
<evidence type="ECO:0000256" key="4">
    <source>
        <dbReference type="ARBA" id="ARBA00015100"/>
    </source>
</evidence>
<evidence type="ECO:0000256" key="1">
    <source>
        <dbReference type="ARBA" id="ARBA00001946"/>
    </source>
</evidence>
<dbReference type="PROSITE" id="PS00723">
    <property type="entry name" value="POLYPRENYL_SYNTHASE_1"/>
    <property type="match status" value="1"/>
</dbReference>
<evidence type="ECO:0000256" key="7">
    <source>
        <dbReference type="ARBA" id="ARBA00022842"/>
    </source>
</evidence>
<gene>
    <name evidence="13" type="ORF">HMPREF0634_0419</name>
</gene>
<evidence type="ECO:0000256" key="11">
    <source>
        <dbReference type="ARBA" id="ARBA00049399"/>
    </source>
</evidence>
<evidence type="ECO:0000256" key="6">
    <source>
        <dbReference type="ARBA" id="ARBA00022723"/>
    </source>
</evidence>
<dbReference type="EMBL" id="ADGQ01000004">
    <property type="protein sequence ID" value="EFM65328.1"/>
    <property type="molecule type" value="Genomic_DNA"/>
</dbReference>
<dbReference type="SUPFAM" id="SSF48576">
    <property type="entry name" value="Terpenoid synthases"/>
    <property type="match status" value="1"/>
</dbReference>
<reference evidence="13 14" key="1">
    <citation type="submission" date="2010-08" db="EMBL/GenBank/DDBJ databases">
        <authorList>
            <person name="Harkins D.M."/>
            <person name="Madupu R."/>
            <person name="Durkin A.S."/>
            <person name="Torralba M."/>
            <person name="Methe B."/>
            <person name="Sutton G.G."/>
            <person name="Nelson K.E."/>
        </authorList>
    </citation>
    <scope>NUCLEOTIDE SEQUENCE [LARGE SCALE GENOMIC DNA]</scope>
    <source>
        <strain evidence="13 14">DSM 17678</strain>
    </source>
</reference>
<proteinExistence type="inferred from homology"/>
<evidence type="ECO:0000313" key="13">
    <source>
        <dbReference type="EMBL" id="EFM65328.1"/>
    </source>
</evidence>
<dbReference type="PANTHER" id="PTHR43281:SF1">
    <property type="entry name" value="FARNESYL DIPHOSPHATE SYNTHASE"/>
    <property type="match status" value="1"/>
</dbReference>
<dbReference type="AlphaFoldDB" id="E0E167"/>
<comment type="cofactor">
    <cofactor evidence="1">
        <name>Mg(2+)</name>
        <dbReference type="ChEBI" id="CHEBI:18420"/>
    </cofactor>
</comment>
<sequence>MDFISELKKKSDFIEAEIYAYLPLEEGYQKTLFSAMNYSYKAGGKRLRPILIMESYKLCGGKGSEYLPYAAAIEMIHTYSLIHDDLPALDNDDLRRGKKTNHKVFGEAMAILAGDGLLNYAYEVILNHALNSSDQPSAIKACKAIADGAGIYGMVGGQVVDVESESKEIDLACLDFIHLNKTAAMIVACMKSGAYLAGADDDTVEKLEAYGRYLGLAFQIADDILDIEGDEKELGKNVGSDIENDKATYPHILGMERSKEIARDLVVKAKEKIEAFEGAEFLVGLADYVISRNK</sequence>
<keyword evidence="6" id="KW-0479">Metal-binding</keyword>
<dbReference type="GeneID" id="84799906"/>
<dbReference type="InterPro" id="IPR033749">
    <property type="entry name" value="Polyprenyl_synt_CS"/>
</dbReference>
<dbReference type="EC" id="2.5.1.10" evidence="3"/>
<dbReference type="InterPro" id="IPR008949">
    <property type="entry name" value="Isoprenoid_synthase_dom_sf"/>
</dbReference>
<dbReference type="GO" id="GO:0004337">
    <property type="term" value="F:(2E,6E)-farnesyl diphosphate synthase activity"/>
    <property type="evidence" value="ECO:0007669"/>
    <property type="project" value="UniProtKB-EC"/>
</dbReference>
<keyword evidence="14" id="KW-1185">Reference proteome</keyword>
<dbReference type="SFLD" id="SFLDG01017">
    <property type="entry name" value="Polyprenyl_Transferase_Like"/>
    <property type="match status" value="1"/>
</dbReference>
<dbReference type="eggNOG" id="COG0142">
    <property type="taxonomic scope" value="Bacteria"/>
</dbReference>
<keyword evidence="7" id="KW-0460">Magnesium</keyword>
<evidence type="ECO:0000256" key="8">
    <source>
        <dbReference type="ARBA" id="ARBA00023229"/>
    </source>
</evidence>
<dbReference type="STRING" id="596315.HMPREF0634_0419"/>
<dbReference type="Pfam" id="PF00348">
    <property type="entry name" value="polyprenyl_synt"/>
    <property type="match status" value="1"/>
</dbReference>